<reference evidence="6" key="1">
    <citation type="journal article" date="2019" name="Int. J. Syst. Evol. Microbiol.">
        <title>The Global Catalogue of Microorganisms (GCM) 10K type strain sequencing project: providing services to taxonomists for standard genome sequencing and annotation.</title>
        <authorList>
            <consortium name="The Broad Institute Genomics Platform"/>
            <consortium name="The Broad Institute Genome Sequencing Center for Infectious Disease"/>
            <person name="Wu L."/>
            <person name="Ma J."/>
        </authorList>
    </citation>
    <scope>NUCLEOTIDE SEQUENCE [LARGE SCALE GENOMIC DNA]</scope>
    <source>
        <strain evidence="6">NBRC 106396</strain>
    </source>
</reference>
<dbReference type="InterPro" id="IPR003439">
    <property type="entry name" value="ABC_transporter-like_ATP-bd"/>
</dbReference>
<dbReference type="InterPro" id="IPR027417">
    <property type="entry name" value="P-loop_NTPase"/>
</dbReference>
<keyword evidence="2" id="KW-0547">Nucleotide-binding</keyword>
<dbReference type="PROSITE" id="PS50893">
    <property type="entry name" value="ABC_TRANSPORTER_2"/>
    <property type="match status" value="1"/>
</dbReference>
<gene>
    <name evidence="5" type="ORF">ACFQPF_16340</name>
</gene>
<feature type="domain" description="ABC transporter" evidence="4">
    <location>
        <begin position="4"/>
        <end position="236"/>
    </location>
</feature>
<dbReference type="PROSITE" id="PS00211">
    <property type="entry name" value="ABC_TRANSPORTER_1"/>
    <property type="match status" value="1"/>
</dbReference>
<dbReference type="Proteomes" id="UP001596549">
    <property type="component" value="Unassembled WGS sequence"/>
</dbReference>
<comment type="caution">
    <text evidence="5">The sequence shown here is derived from an EMBL/GenBank/DDBJ whole genome shotgun (WGS) entry which is preliminary data.</text>
</comment>
<dbReference type="SUPFAM" id="SSF52540">
    <property type="entry name" value="P-loop containing nucleoside triphosphate hydrolases"/>
    <property type="match status" value="1"/>
</dbReference>
<name>A0ABW2NUF5_9BACL</name>
<dbReference type="RefSeq" id="WP_379750898.1">
    <property type="nucleotide sequence ID" value="NZ_JBHTCP010000050.1"/>
</dbReference>
<dbReference type="SMART" id="SM00382">
    <property type="entry name" value="AAA"/>
    <property type="match status" value="1"/>
</dbReference>
<dbReference type="InterPro" id="IPR050319">
    <property type="entry name" value="ABC_transp_ATP-bind"/>
</dbReference>
<dbReference type="PANTHER" id="PTHR43776">
    <property type="entry name" value="TRANSPORT ATP-BINDING PROTEIN"/>
    <property type="match status" value="1"/>
</dbReference>
<dbReference type="InterPro" id="IPR017871">
    <property type="entry name" value="ABC_transporter-like_CS"/>
</dbReference>
<evidence type="ECO:0000256" key="1">
    <source>
        <dbReference type="ARBA" id="ARBA00022448"/>
    </source>
</evidence>
<evidence type="ECO:0000256" key="3">
    <source>
        <dbReference type="ARBA" id="ARBA00022840"/>
    </source>
</evidence>
<evidence type="ECO:0000313" key="5">
    <source>
        <dbReference type="EMBL" id="MFC7373211.1"/>
    </source>
</evidence>
<keyword evidence="1" id="KW-0813">Transport</keyword>
<accession>A0ABW2NUF5</accession>
<evidence type="ECO:0000313" key="6">
    <source>
        <dbReference type="Proteomes" id="UP001596549"/>
    </source>
</evidence>
<evidence type="ECO:0000259" key="4">
    <source>
        <dbReference type="PROSITE" id="PS50893"/>
    </source>
</evidence>
<dbReference type="GO" id="GO:0005524">
    <property type="term" value="F:ATP binding"/>
    <property type="evidence" value="ECO:0007669"/>
    <property type="project" value="UniProtKB-KW"/>
</dbReference>
<dbReference type="EMBL" id="JBHTCP010000050">
    <property type="protein sequence ID" value="MFC7373211.1"/>
    <property type="molecule type" value="Genomic_DNA"/>
</dbReference>
<dbReference type="Pfam" id="PF00005">
    <property type="entry name" value="ABC_tran"/>
    <property type="match status" value="1"/>
</dbReference>
<evidence type="ECO:0000256" key="2">
    <source>
        <dbReference type="ARBA" id="ARBA00022741"/>
    </source>
</evidence>
<dbReference type="PANTHER" id="PTHR43776:SF8">
    <property type="entry name" value="ABC TRANSPORTER, ATP-BINDING PROTEIN"/>
    <property type="match status" value="1"/>
</dbReference>
<proteinExistence type="predicted"/>
<keyword evidence="6" id="KW-1185">Reference proteome</keyword>
<protein>
    <submittedName>
        <fullName evidence="5">ABC transporter ATP-binding protein</fullName>
    </submittedName>
</protein>
<dbReference type="Gene3D" id="3.40.50.300">
    <property type="entry name" value="P-loop containing nucleotide triphosphate hydrolases"/>
    <property type="match status" value="1"/>
</dbReference>
<dbReference type="InterPro" id="IPR003593">
    <property type="entry name" value="AAA+_ATPase"/>
</dbReference>
<organism evidence="5 6">
    <name type="scientific">Fictibacillus iocasae</name>
    <dbReference type="NCBI Taxonomy" id="2715437"/>
    <lineage>
        <taxon>Bacteria</taxon>
        <taxon>Bacillati</taxon>
        <taxon>Bacillota</taxon>
        <taxon>Bacilli</taxon>
        <taxon>Bacillales</taxon>
        <taxon>Fictibacillaceae</taxon>
        <taxon>Fictibacillus</taxon>
    </lineage>
</organism>
<dbReference type="CDD" id="cd03257">
    <property type="entry name" value="ABC_NikE_OppD_transporters"/>
    <property type="match status" value="1"/>
</dbReference>
<keyword evidence="3 5" id="KW-0067">ATP-binding</keyword>
<sequence length="241" mass="26807">MSVLSVKNVTKTYNRSGKPALSHVSLTVQKGECVGIVGESGSGKSTLAKCVLGLYDTDLGMIDRPKKLQAVFQNPSSSLNPKLRIMDSVLEALEGQHHMNPSYLAKTGNDRRNIGEYLLDLVQLPGELLDRYPHQLSGGQKQRISIARAISIEPDLIVLDEPTASLDVSVQANVLNLFKDLQDEFSLSYLFISHDLAAVNFMSQQIGVMKDGELLEVFPQKKLFSEERHHYTKELLHVFRS</sequence>